<name>A0AAE4YAH9_9RHOB</name>
<evidence type="ECO:0000313" key="2">
    <source>
        <dbReference type="EMBL" id="NBZ86714.1"/>
    </source>
</evidence>
<feature type="transmembrane region" description="Helical" evidence="1">
    <location>
        <begin position="113"/>
        <end position="130"/>
    </location>
</feature>
<evidence type="ECO:0000256" key="1">
    <source>
        <dbReference type="SAM" id="Phobius"/>
    </source>
</evidence>
<organism evidence="2 3">
    <name type="scientific">Stagnihabitans tardus</name>
    <dbReference type="NCBI Taxonomy" id="2699202"/>
    <lineage>
        <taxon>Bacteria</taxon>
        <taxon>Pseudomonadati</taxon>
        <taxon>Pseudomonadota</taxon>
        <taxon>Alphaproteobacteria</taxon>
        <taxon>Rhodobacterales</taxon>
        <taxon>Paracoccaceae</taxon>
        <taxon>Stagnihabitans</taxon>
    </lineage>
</organism>
<dbReference type="InterPro" id="IPR013879">
    <property type="entry name" value="DUF1761"/>
</dbReference>
<dbReference type="Proteomes" id="UP001193501">
    <property type="component" value="Unassembled WGS sequence"/>
</dbReference>
<sequence>MQYLAVLLAAAAAYGFAAFWYTKMSKPWAEAAGIPMFDGKPQGNGSPLPFVIGGVMQLLVAGMMRHVFLMGGLDTVGEGIMGGFGIGAFLITPWVTMNYAFAGRPFKLTVLDGVNSVVGCTLMGLVLSLFL</sequence>
<keyword evidence="1" id="KW-0472">Membrane</keyword>
<accession>A0AAE4YAH9</accession>
<evidence type="ECO:0000313" key="3">
    <source>
        <dbReference type="Proteomes" id="UP001193501"/>
    </source>
</evidence>
<dbReference type="AlphaFoldDB" id="A0AAE4YAH9"/>
<keyword evidence="1" id="KW-1133">Transmembrane helix</keyword>
<keyword evidence="1" id="KW-0812">Transmembrane</keyword>
<feature type="transmembrane region" description="Helical" evidence="1">
    <location>
        <begin position="48"/>
        <end position="68"/>
    </location>
</feature>
<dbReference type="EMBL" id="JAABNR010000003">
    <property type="protein sequence ID" value="NBZ86714.1"/>
    <property type="molecule type" value="Genomic_DNA"/>
</dbReference>
<feature type="transmembrane region" description="Helical" evidence="1">
    <location>
        <begin position="80"/>
        <end position="101"/>
    </location>
</feature>
<proteinExistence type="predicted"/>
<dbReference type="Pfam" id="PF08570">
    <property type="entry name" value="DUF1761"/>
    <property type="match status" value="1"/>
</dbReference>
<comment type="caution">
    <text evidence="2">The sequence shown here is derived from an EMBL/GenBank/DDBJ whole genome shotgun (WGS) entry which is preliminary data.</text>
</comment>
<protein>
    <submittedName>
        <fullName evidence="2">DUF1761 family protein</fullName>
    </submittedName>
</protein>
<reference evidence="2" key="1">
    <citation type="submission" date="2020-01" db="EMBL/GenBank/DDBJ databases">
        <authorList>
            <person name="Chen W.-M."/>
        </authorList>
    </citation>
    <scope>NUCLEOTIDE SEQUENCE</scope>
    <source>
        <strain evidence="2">CYK-10</strain>
    </source>
</reference>
<keyword evidence="3" id="KW-1185">Reference proteome</keyword>
<dbReference type="RefSeq" id="WP_168773531.1">
    <property type="nucleotide sequence ID" value="NZ_JAABNR010000003.1"/>
</dbReference>
<gene>
    <name evidence="2" type="ORF">GV832_03905</name>
</gene>